<dbReference type="KEGG" id="tet:TTHERM_01134000"/>
<gene>
    <name evidence="3" type="ORF">TTHERM_01134000</name>
</gene>
<keyword evidence="4" id="KW-1185">Reference proteome</keyword>
<feature type="signal peptide" evidence="1">
    <location>
        <begin position="1"/>
        <end position="16"/>
    </location>
</feature>
<proteinExistence type="predicted"/>
<dbReference type="HOGENOM" id="CLU_135923_0_0_1"/>
<dbReference type="InParanoid" id="Q24HT1"/>
<reference evidence="4" key="1">
    <citation type="journal article" date="2006" name="PLoS Biol.">
        <title>Macronuclear genome sequence of the ciliate Tetrahymena thermophila, a model eukaryote.</title>
        <authorList>
            <person name="Eisen J.A."/>
            <person name="Coyne R.S."/>
            <person name="Wu M."/>
            <person name="Wu D."/>
            <person name="Thiagarajan M."/>
            <person name="Wortman J.R."/>
            <person name="Badger J.H."/>
            <person name="Ren Q."/>
            <person name="Amedeo P."/>
            <person name="Jones K.M."/>
            <person name="Tallon L.J."/>
            <person name="Delcher A.L."/>
            <person name="Salzberg S.L."/>
            <person name="Silva J.C."/>
            <person name="Haas B.J."/>
            <person name="Majoros W.H."/>
            <person name="Farzad M."/>
            <person name="Carlton J.M."/>
            <person name="Smith R.K. Jr."/>
            <person name="Garg J."/>
            <person name="Pearlman R.E."/>
            <person name="Karrer K.M."/>
            <person name="Sun L."/>
            <person name="Manning G."/>
            <person name="Elde N.C."/>
            <person name="Turkewitz A.P."/>
            <person name="Asai D.J."/>
            <person name="Wilkes D.E."/>
            <person name="Wang Y."/>
            <person name="Cai H."/>
            <person name="Collins K."/>
            <person name="Stewart B.A."/>
            <person name="Lee S.R."/>
            <person name="Wilamowska K."/>
            <person name="Weinberg Z."/>
            <person name="Ruzzo W.L."/>
            <person name="Wloga D."/>
            <person name="Gaertig J."/>
            <person name="Frankel J."/>
            <person name="Tsao C.-C."/>
            <person name="Gorovsky M.A."/>
            <person name="Keeling P.J."/>
            <person name="Waller R.F."/>
            <person name="Patron N.J."/>
            <person name="Cherry J.M."/>
            <person name="Stover N.A."/>
            <person name="Krieger C.J."/>
            <person name="del Toro C."/>
            <person name="Ryder H.F."/>
            <person name="Williamson S.C."/>
            <person name="Barbeau R.A."/>
            <person name="Hamilton E.P."/>
            <person name="Orias E."/>
        </authorList>
    </citation>
    <scope>NUCLEOTIDE SEQUENCE [LARGE SCALE GENOMIC DNA]</scope>
    <source>
        <strain evidence="4">SB210</strain>
    </source>
</reference>
<dbReference type="InterPro" id="IPR002350">
    <property type="entry name" value="Kazal_dom"/>
</dbReference>
<dbReference type="PROSITE" id="PS51465">
    <property type="entry name" value="KAZAL_2"/>
    <property type="match status" value="1"/>
</dbReference>
<dbReference type="Proteomes" id="UP000009168">
    <property type="component" value="Unassembled WGS sequence"/>
</dbReference>
<dbReference type="RefSeq" id="XP_001027598.1">
    <property type="nucleotide sequence ID" value="XM_001027598.1"/>
</dbReference>
<feature type="domain" description="Kazal-like" evidence="2">
    <location>
        <begin position="16"/>
        <end position="76"/>
    </location>
</feature>
<evidence type="ECO:0000313" key="3">
    <source>
        <dbReference type="EMBL" id="EAS07356.1"/>
    </source>
</evidence>
<sequence length="142" mass="15765">MRKILILAALVCLTFAQNVQECPTDGRLMKCVVQQQPVCGIRSLTNGKQIKETFDNYCIACSIGKVEYTVEGKCESYPAEAKFCSPAQSQALACTREYDPHCGYFNKTVQCLVPPCAIEQSNRCTTCSTENVLYTVRGNCRN</sequence>
<organism evidence="3 4">
    <name type="scientific">Tetrahymena thermophila (strain SB210)</name>
    <dbReference type="NCBI Taxonomy" id="312017"/>
    <lineage>
        <taxon>Eukaryota</taxon>
        <taxon>Sar</taxon>
        <taxon>Alveolata</taxon>
        <taxon>Ciliophora</taxon>
        <taxon>Intramacronucleata</taxon>
        <taxon>Oligohymenophorea</taxon>
        <taxon>Hymenostomatida</taxon>
        <taxon>Tetrahymenina</taxon>
        <taxon>Tetrahymenidae</taxon>
        <taxon>Tetrahymena</taxon>
    </lineage>
</organism>
<dbReference type="AlphaFoldDB" id="Q24HT1"/>
<keyword evidence="1" id="KW-0732">Signal</keyword>
<evidence type="ECO:0000313" key="4">
    <source>
        <dbReference type="Proteomes" id="UP000009168"/>
    </source>
</evidence>
<feature type="chain" id="PRO_5004202137" evidence="1">
    <location>
        <begin position="17"/>
        <end position="142"/>
    </location>
</feature>
<name>Q24HT1_TETTS</name>
<evidence type="ECO:0000259" key="2">
    <source>
        <dbReference type="PROSITE" id="PS51465"/>
    </source>
</evidence>
<evidence type="ECO:0000256" key="1">
    <source>
        <dbReference type="SAM" id="SignalP"/>
    </source>
</evidence>
<accession>Q24HT1</accession>
<dbReference type="GeneID" id="7824911"/>
<protein>
    <submittedName>
        <fullName evidence="3">Kazal-type proteinase inhibitor 1</fullName>
    </submittedName>
</protein>
<dbReference type="EMBL" id="GG662232">
    <property type="protein sequence ID" value="EAS07356.1"/>
    <property type="molecule type" value="Genomic_DNA"/>
</dbReference>